<accession>A0A9P5YBP3</accession>
<keyword evidence="1" id="KW-0732">Signal</keyword>
<evidence type="ECO:0000313" key="2">
    <source>
        <dbReference type="EMBL" id="KAF9465491.1"/>
    </source>
</evidence>
<sequence>MQFKYISAILFLTIAQVSAVPSPDSAPVAIRCHTKADCPTGDLCCGPFNAFAEGHCQNAALLCLN</sequence>
<comment type="caution">
    <text evidence="2">The sequence shown here is derived from an EMBL/GenBank/DDBJ whole genome shotgun (WGS) entry which is preliminary data.</text>
</comment>
<feature type="chain" id="PRO_5040438348" evidence="1">
    <location>
        <begin position="20"/>
        <end position="65"/>
    </location>
</feature>
<evidence type="ECO:0000313" key="3">
    <source>
        <dbReference type="Proteomes" id="UP000807353"/>
    </source>
</evidence>
<dbReference type="Proteomes" id="UP000807353">
    <property type="component" value="Unassembled WGS sequence"/>
</dbReference>
<evidence type="ECO:0000256" key="1">
    <source>
        <dbReference type="SAM" id="SignalP"/>
    </source>
</evidence>
<name>A0A9P5YBP3_9AGAR</name>
<protein>
    <submittedName>
        <fullName evidence="2">Uncharacterized protein</fullName>
    </submittedName>
</protein>
<reference evidence="2" key="1">
    <citation type="submission" date="2020-11" db="EMBL/GenBank/DDBJ databases">
        <authorList>
            <consortium name="DOE Joint Genome Institute"/>
            <person name="Ahrendt S."/>
            <person name="Riley R."/>
            <person name="Andreopoulos W."/>
            <person name="Labutti K."/>
            <person name="Pangilinan J."/>
            <person name="Ruiz-Duenas F.J."/>
            <person name="Barrasa J.M."/>
            <person name="Sanchez-Garcia M."/>
            <person name="Camarero S."/>
            <person name="Miyauchi S."/>
            <person name="Serrano A."/>
            <person name="Linde D."/>
            <person name="Babiker R."/>
            <person name="Drula E."/>
            <person name="Ayuso-Fernandez I."/>
            <person name="Pacheco R."/>
            <person name="Padilla G."/>
            <person name="Ferreira P."/>
            <person name="Barriuso J."/>
            <person name="Kellner H."/>
            <person name="Castanera R."/>
            <person name="Alfaro M."/>
            <person name="Ramirez L."/>
            <person name="Pisabarro A.G."/>
            <person name="Kuo A."/>
            <person name="Tritt A."/>
            <person name="Lipzen A."/>
            <person name="He G."/>
            <person name="Yan M."/>
            <person name="Ng V."/>
            <person name="Cullen D."/>
            <person name="Martin F."/>
            <person name="Rosso M.-N."/>
            <person name="Henrissat B."/>
            <person name="Hibbett D."/>
            <person name="Martinez A.T."/>
            <person name="Grigoriev I.V."/>
        </authorList>
    </citation>
    <scope>NUCLEOTIDE SEQUENCE</scope>
    <source>
        <strain evidence="2">CBS 247.69</strain>
    </source>
</reference>
<feature type="signal peptide" evidence="1">
    <location>
        <begin position="1"/>
        <end position="19"/>
    </location>
</feature>
<dbReference type="EMBL" id="MU150247">
    <property type="protein sequence ID" value="KAF9465491.1"/>
    <property type="molecule type" value="Genomic_DNA"/>
</dbReference>
<gene>
    <name evidence="2" type="ORF">BDZ94DRAFT_1253936</name>
</gene>
<proteinExistence type="predicted"/>
<dbReference type="AlphaFoldDB" id="A0A9P5YBP3"/>
<keyword evidence="3" id="KW-1185">Reference proteome</keyword>
<dbReference type="OrthoDB" id="3084683at2759"/>
<organism evidence="2 3">
    <name type="scientific">Collybia nuda</name>
    <dbReference type="NCBI Taxonomy" id="64659"/>
    <lineage>
        <taxon>Eukaryota</taxon>
        <taxon>Fungi</taxon>
        <taxon>Dikarya</taxon>
        <taxon>Basidiomycota</taxon>
        <taxon>Agaricomycotina</taxon>
        <taxon>Agaricomycetes</taxon>
        <taxon>Agaricomycetidae</taxon>
        <taxon>Agaricales</taxon>
        <taxon>Tricholomatineae</taxon>
        <taxon>Clitocybaceae</taxon>
        <taxon>Collybia</taxon>
    </lineage>
</organism>